<keyword evidence="2" id="KW-1185">Reference proteome</keyword>
<evidence type="ECO:0008006" key="3">
    <source>
        <dbReference type="Google" id="ProtNLM"/>
    </source>
</evidence>
<reference evidence="1 2" key="1">
    <citation type="submission" date="2017-06" db="EMBL/GenBank/DDBJ databases">
        <authorList>
            <person name="Kim H.J."/>
            <person name="Triplett B.A."/>
        </authorList>
    </citation>
    <scope>NUCLEOTIDE SEQUENCE [LARGE SCALE GENOMIC DNA]</scope>
    <source>
        <strain evidence="1 2">DSM 45207</strain>
    </source>
</reference>
<name>A0A238W5J9_9PSEU</name>
<protein>
    <recommendedName>
        <fullName evidence="3">VOC domain-containing protein</fullName>
    </recommendedName>
</protein>
<dbReference type="AlphaFoldDB" id="A0A238W5J9"/>
<dbReference type="Gene3D" id="3.10.180.10">
    <property type="entry name" value="2,3-Dihydroxybiphenyl 1,2-Dioxygenase, domain 1"/>
    <property type="match status" value="1"/>
</dbReference>
<evidence type="ECO:0000313" key="2">
    <source>
        <dbReference type="Proteomes" id="UP000198348"/>
    </source>
</evidence>
<sequence>MTITRMLAQMTVSELDTAVEWYTTLFSRQPDARPMAGLVEWHLSDTFGVQVWTEPDRAGCSTMVLDESDLDALVEHLDRAGLEHNGPRDATSSRILQLLDPDWNRVVFTGAFST</sequence>
<dbReference type="Proteomes" id="UP000198348">
    <property type="component" value="Unassembled WGS sequence"/>
</dbReference>
<proteinExistence type="predicted"/>
<dbReference type="InterPro" id="IPR029068">
    <property type="entry name" value="Glyas_Bleomycin-R_OHBP_Dase"/>
</dbReference>
<dbReference type="OrthoDB" id="2453533at2"/>
<dbReference type="SUPFAM" id="SSF54593">
    <property type="entry name" value="Glyoxalase/Bleomycin resistance protein/Dihydroxybiphenyl dioxygenase"/>
    <property type="match status" value="1"/>
</dbReference>
<dbReference type="RefSeq" id="WP_089300593.1">
    <property type="nucleotide sequence ID" value="NZ_FZNW01000005.1"/>
</dbReference>
<organism evidence="1 2">
    <name type="scientific">Haloechinothrix alba</name>
    <dbReference type="NCBI Taxonomy" id="664784"/>
    <lineage>
        <taxon>Bacteria</taxon>
        <taxon>Bacillati</taxon>
        <taxon>Actinomycetota</taxon>
        <taxon>Actinomycetes</taxon>
        <taxon>Pseudonocardiales</taxon>
        <taxon>Pseudonocardiaceae</taxon>
        <taxon>Haloechinothrix</taxon>
    </lineage>
</organism>
<gene>
    <name evidence="1" type="ORF">SAMN06265360_105139</name>
</gene>
<accession>A0A238W5J9</accession>
<dbReference type="EMBL" id="FZNW01000005">
    <property type="protein sequence ID" value="SNR41806.1"/>
    <property type="molecule type" value="Genomic_DNA"/>
</dbReference>
<evidence type="ECO:0000313" key="1">
    <source>
        <dbReference type="EMBL" id="SNR41806.1"/>
    </source>
</evidence>